<feature type="compositionally biased region" description="Basic and acidic residues" evidence="1">
    <location>
        <begin position="64"/>
        <end position="76"/>
    </location>
</feature>
<evidence type="ECO:0000256" key="1">
    <source>
        <dbReference type="SAM" id="MobiDB-lite"/>
    </source>
</evidence>
<comment type="caution">
    <text evidence="2">The sequence shown here is derived from an EMBL/GenBank/DDBJ whole genome shotgun (WGS) entry which is preliminary data.</text>
</comment>
<protein>
    <recommendedName>
        <fullName evidence="4">PLAT domain-containing protein</fullName>
    </recommendedName>
</protein>
<proteinExistence type="predicted"/>
<reference evidence="2 3" key="1">
    <citation type="submission" date="2022-11" db="EMBL/GenBank/DDBJ databases">
        <title>Whole genome sequence of Eschrichtius robustus ER-17-0199.</title>
        <authorList>
            <person name="Bruniche-Olsen A."/>
            <person name="Black A.N."/>
            <person name="Fields C.J."/>
            <person name="Walden K."/>
            <person name="Dewoody J.A."/>
        </authorList>
    </citation>
    <scope>NUCLEOTIDE SEQUENCE [LARGE SCALE GENOMIC DNA]</scope>
    <source>
        <strain evidence="2">ER-17-0199</strain>
        <tissue evidence="2">Blubber</tissue>
    </source>
</reference>
<evidence type="ECO:0000313" key="3">
    <source>
        <dbReference type="Proteomes" id="UP001159641"/>
    </source>
</evidence>
<accession>A0AB34HTA1</accession>
<feature type="region of interest" description="Disordered" evidence="1">
    <location>
        <begin position="21"/>
        <end position="76"/>
    </location>
</feature>
<evidence type="ECO:0000313" key="2">
    <source>
        <dbReference type="EMBL" id="KAJ8794060.1"/>
    </source>
</evidence>
<sequence length="200" mass="21766">MNCRLKGSQCLWSRERVRCERKLDGPAGHQQADSLGSRKESLQLVGSTITPPGKKSNRKGVKTKSSEKAAGDDHRVPVARDAAREASPVVELGALLEMGQNEGVGRVTVTYTVSKVAGRPDVTYIMCKATGGTDVTCFIFRAVGSTDINHTELWPDGSRRLSLVVPQMSGTAVEGSRVSPRFLIWEETGPTWSQLPWKTL</sequence>
<dbReference type="AlphaFoldDB" id="A0AB34HTA1"/>
<name>A0AB34HTA1_ESCRO</name>
<organism evidence="2 3">
    <name type="scientific">Eschrichtius robustus</name>
    <name type="common">California gray whale</name>
    <name type="synonym">Eschrichtius gibbosus</name>
    <dbReference type="NCBI Taxonomy" id="9764"/>
    <lineage>
        <taxon>Eukaryota</taxon>
        <taxon>Metazoa</taxon>
        <taxon>Chordata</taxon>
        <taxon>Craniata</taxon>
        <taxon>Vertebrata</taxon>
        <taxon>Euteleostomi</taxon>
        <taxon>Mammalia</taxon>
        <taxon>Eutheria</taxon>
        <taxon>Laurasiatheria</taxon>
        <taxon>Artiodactyla</taxon>
        <taxon>Whippomorpha</taxon>
        <taxon>Cetacea</taxon>
        <taxon>Mysticeti</taxon>
        <taxon>Eschrichtiidae</taxon>
        <taxon>Eschrichtius</taxon>
    </lineage>
</organism>
<keyword evidence="3" id="KW-1185">Reference proteome</keyword>
<gene>
    <name evidence="2" type="ORF">J1605_003470</name>
</gene>
<dbReference type="Proteomes" id="UP001159641">
    <property type="component" value="Unassembled WGS sequence"/>
</dbReference>
<evidence type="ECO:0008006" key="4">
    <source>
        <dbReference type="Google" id="ProtNLM"/>
    </source>
</evidence>
<dbReference type="EMBL" id="JAIQCJ010000892">
    <property type="protein sequence ID" value="KAJ8794060.1"/>
    <property type="molecule type" value="Genomic_DNA"/>
</dbReference>